<evidence type="ECO:0000313" key="3">
    <source>
        <dbReference type="EMBL" id="STW48966.1"/>
    </source>
</evidence>
<proteinExistence type="predicted"/>
<dbReference type="PANTHER" id="PTHR30524:SF0">
    <property type="entry name" value="ALTRONATE OXIDOREDUCTASE-RELATED"/>
    <property type="match status" value="1"/>
</dbReference>
<dbReference type="Proteomes" id="UP000255167">
    <property type="component" value="Unassembled WGS sequence"/>
</dbReference>
<dbReference type="GO" id="GO:0019698">
    <property type="term" value="P:D-galacturonate catabolic process"/>
    <property type="evidence" value="ECO:0007669"/>
    <property type="project" value="TreeGrafter"/>
</dbReference>
<name>A0A378FWH3_KLEPN</name>
<keyword evidence="1 3" id="KW-0560">Oxidoreductase</keyword>
<dbReference type="Pfam" id="PF01232">
    <property type="entry name" value="Mannitol_dh"/>
    <property type="match status" value="1"/>
</dbReference>
<organism evidence="3 4">
    <name type="scientific">Klebsiella pneumoniae</name>
    <dbReference type="NCBI Taxonomy" id="573"/>
    <lineage>
        <taxon>Bacteria</taxon>
        <taxon>Pseudomonadati</taxon>
        <taxon>Pseudomonadota</taxon>
        <taxon>Gammaproteobacteria</taxon>
        <taxon>Enterobacterales</taxon>
        <taxon>Enterobacteriaceae</taxon>
        <taxon>Klebsiella/Raoultella group</taxon>
        <taxon>Klebsiella</taxon>
        <taxon>Klebsiella pneumoniae complex</taxon>
    </lineage>
</organism>
<dbReference type="AlphaFoldDB" id="A0A378FWH3"/>
<evidence type="ECO:0000313" key="4">
    <source>
        <dbReference type="Proteomes" id="UP000255167"/>
    </source>
</evidence>
<dbReference type="GO" id="GO:0008926">
    <property type="term" value="F:mannitol-1-phosphate 5-dehydrogenase activity"/>
    <property type="evidence" value="ECO:0007669"/>
    <property type="project" value="TreeGrafter"/>
</dbReference>
<dbReference type="EC" id="1.1.1.58" evidence="3"/>
<dbReference type="Gene3D" id="3.40.50.720">
    <property type="entry name" value="NAD(P)-binding Rossmann-like Domain"/>
    <property type="match status" value="1"/>
</dbReference>
<protein>
    <submittedName>
        <fullName evidence="3">Altronate oxidoreductase</fullName>
        <ecNumber evidence="3">1.1.1.58</ecNumber>
    </submittedName>
</protein>
<feature type="domain" description="Mannitol dehydrogenase N-terminal" evidence="2">
    <location>
        <begin position="17"/>
        <end position="98"/>
    </location>
</feature>
<dbReference type="GO" id="GO:0009026">
    <property type="term" value="F:tagaturonate reductase activity"/>
    <property type="evidence" value="ECO:0007669"/>
    <property type="project" value="UniProtKB-EC"/>
</dbReference>
<dbReference type="InterPro" id="IPR013131">
    <property type="entry name" value="Mannitol_DH_N"/>
</dbReference>
<evidence type="ECO:0000259" key="2">
    <source>
        <dbReference type="Pfam" id="PF01232"/>
    </source>
</evidence>
<accession>A0A378FWH3</accession>
<dbReference type="GO" id="GO:0019592">
    <property type="term" value="P:mannitol catabolic process"/>
    <property type="evidence" value="ECO:0007669"/>
    <property type="project" value="TreeGrafter"/>
</dbReference>
<evidence type="ECO:0000256" key="1">
    <source>
        <dbReference type="ARBA" id="ARBA00023002"/>
    </source>
</evidence>
<sequence>MKTLNRQNFPGPQYPTRAIQFGEGNFLRAFIDWQLDLLNEKTDLATGVTIVRPINTVFPPSLNTQDGLYTTVIRGLNERGEAVSEARIIRSVNNEINPCRILLATWRWLVTRRLHLCFQTPPKRGLAITPGTGLTICRRSASRRS</sequence>
<dbReference type="GO" id="GO:0005829">
    <property type="term" value="C:cytosol"/>
    <property type="evidence" value="ECO:0007669"/>
    <property type="project" value="TreeGrafter"/>
</dbReference>
<dbReference type="EMBL" id="UGNC01000005">
    <property type="protein sequence ID" value="STW48966.1"/>
    <property type="molecule type" value="Genomic_DNA"/>
</dbReference>
<dbReference type="PANTHER" id="PTHR30524">
    <property type="entry name" value="MANNITOL-1-PHOSPHATE 5-DEHYDROGENASE"/>
    <property type="match status" value="1"/>
</dbReference>
<reference evidence="3 4" key="1">
    <citation type="submission" date="2018-06" db="EMBL/GenBank/DDBJ databases">
        <authorList>
            <consortium name="Pathogen Informatics"/>
            <person name="Doyle S."/>
        </authorList>
    </citation>
    <scope>NUCLEOTIDE SEQUENCE [LARGE SCALE GENOMIC DNA]</scope>
    <source>
        <strain evidence="3 4">NCTC9617</strain>
    </source>
</reference>
<dbReference type="InterPro" id="IPR036291">
    <property type="entry name" value="NAD(P)-bd_dom_sf"/>
</dbReference>
<gene>
    <name evidence="3" type="primary">uxaB_4</name>
    <name evidence="3" type="ORF">NCTC9617_05582</name>
</gene>
<dbReference type="SUPFAM" id="SSF51735">
    <property type="entry name" value="NAD(P)-binding Rossmann-fold domains"/>
    <property type="match status" value="1"/>
</dbReference>